<protein>
    <submittedName>
        <fullName evidence="2">Uncharacterized protein</fullName>
    </submittedName>
</protein>
<reference evidence="2 3" key="1">
    <citation type="journal article" date="2019" name="Environ. Microbiol.">
        <title>At the nexus of three kingdoms: the genome of the mycorrhizal fungus Gigaspora margarita provides insights into plant, endobacterial and fungal interactions.</title>
        <authorList>
            <person name="Venice F."/>
            <person name="Ghignone S."/>
            <person name="Salvioli di Fossalunga A."/>
            <person name="Amselem J."/>
            <person name="Novero M."/>
            <person name="Xianan X."/>
            <person name="Sedzielewska Toro K."/>
            <person name="Morin E."/>
            <person name="Lipzen A."/>
            <person name="Grigoriev I.V."/>
            <person name="Henrissat B."/>
            <person name="Martin F.M."/>
            <person name="Bonfante P."/>
        </authorList>
    </citation>
    <scope>NUCLEOTIDE SEQUENCE [LARGE SCALE GENOMIC DNA]</scope>
    <source>
        <strain evidence="2 3">BEG34</strain>
    </source>
</reference>
<keyword evidence="3" id="KW-1185">Reference proteome</keyword>
<dbReference type="EMBL" id="WTPW01000918">
    <property type="protein sequence ID" value="KAF0469543.1"/>
    <property type="molecule type" value="Genomic_DNA"/>
</dbReference>
<dbReference type="Proteomes" id="UP000439903">
    <property type="component" value="Unassembled WGS sequence"/>
</dbReference>
<organism evidence="2 3">
    <name type="scientific">Gigaspora margarita</name>
    <dbReference type="NCBI Taxonomy" id="4874"/>
    <lineage>
        <taxon>Eukaryota</taxon>
        <taxon>Fungi</taxon>
        <taxon>Fungi incertae sedis</taxon>
        <taxon>Mucoromycota</taxon>
        <taxon>Glomeromycotina</taxon>
        <taxon>Glomeromycetes</taxon>
        <taxon>Diversisporales</taxon>
        <taxon>Gigasporaceae</taxon>
        <taxon>Gigaspora</taxon>
    </lineage>
</organism>
<sequence>MQPHHRHRHHHYVMNDQTQHYPVHNHLLSDKSTVQAIPQPHRHITYEHYPFSSNPSHHISSCSGPISPSLQTYTQCEASQLNRHLSSILQITCEKLLKNQLKLPLLHSMLLTFACTRIQGAKDIFKMVRALVENKDQKSTTIEVTITTTSNPDQKINDAPLDKFLLPDEPKTVSDDDIQNDEVEGSHSLIPSSPSETKSDPPIVSELQQIQRPHHKSIPFRMNPNYYIEPLSESALNAFDTSI</sequence>
<proteinExistence type="predicted"/>
<name>A0A8H4AB53_GIGMA</name>
<evidence type="ECO:0000256" key="1">
    <source>
        <dbReference type="SAM" id="MobiDB-lite"/>
    </source>
</evidence>
<dbReference type="OrthoDB" id="10350275at2759"/>
<feature type="region of interest" description="Disordered" evidence="1">
    <location>
        <begin position="167"/>
        <end position="204"/>
    </location>
</feature>
<evidence type="ECO:0000313" key="2">
    <source>
        <dbReference type="EMBL" id="KAF0469543.1"/>
    </source>
</evidence>
<gene>
    <name evidence="2" type="ORF">F8M41_025522</name>
</gene>
<comment type="caution">
    <text evidence="2">The sequence shown here is derived from an EMBL/GenBank/DDBJ whole genome shotgun (WGS) entry which is preliminary data.</text>
</comment>
<dbReference type="AlphaFoldDB" id="A0A8H4AB53"/>
<evidence type="ECO:0000313" key="3">
    <source>
        <dbReference type="Proteomes" id="UP000439903"/>
    </source>
</evidence>
<accession>A0A8H4AB53</accession>